<accession>A0A514Z5T6</accession>
<dbReference type="KEGG" id="lack:FLP15_00450"/>
<organism evidence="2 3">
    <name type="scientific">Lactococcus protaetiae</name>
    <dbReference type="NCBI Taxonomy" id="2592653"/>
    <lineage>
        <taxon>Bacteria</taxon>
        <taxon>Bacillati</taxon>
        <taxon>Bacillota</taxon>
        <taxon>Bacilli</taxon>
        <taxon>Lactobacillales</taxon>
        <taxon>Streptococcaceae</taxon>
        <taxon>Lactococcus</taxon>
    </lineage>
</organism>
<gene>
    <name evidence="2" type="ORF">FLP15_00450</name>
</gene>
<protein>
    <submittedName>
        <fullName evidence="2">Insulinase family protein</fullName>
    </submittedName>
</protein>
<dbReference type="Gene3D" id="3.30.830.10">
    <property type="entry name" value="Metalloenzyme, LuxS/M16 peptidase-like"/>
    <property type="match status" value="2"/>
</dbReference>
<sequence>MESDSELAEYKIADGVKLHVINETKFKTVRIMVRFREKISEKNLGKRVIISNMLETTNAVYTTGKDFSRKLSSLFGATFTTGVSKKGNQHILSINMNVVNPKFVNFDTLGEAISFLKTALFEPDVTGNAFTPTIFKREQTNLIHYLESMNDDRAYYASRKLANLFFEDKEQALPSVGTVELIERETPEAVFDYYQKLLKNNATDIFVLGDVDEKRVVELFSDFGFTDRTAVSDVFYSQLLTEKVSVLTEKKETAQSLLQLGYHLEVNYGDVDYMALQVMNGLLGGFAHSKLFANVREKASLAYSISSTFDSFSGFFKISAGIDAANFDRAKQLIFDQLLALQKGDFTSHEMEQTKTMLRNTYFVSKDSPSNNIELEFVKALIPERFLTTDRFLSLLTEVSKVDIQRVASHLILQAEYFMEGLILQDMKDDE</sequence>
<feature type="domain" description="Peptidase M16 C-terminal" evidence="1">
    <location>
        <begin position="186"/>
        <end position="358"/>
    </location>
</feature>
<dbReference type="InterPro" id="IPR011249">
    <property type="entry name" value="Metalloenz_LuxS/M16"/>
</dbReference>
<evidence type="ECO:0000313" key="2">
    <source>
        <dbReference type="EMBL" id="QDK69913.1"/>
    </source>
</evidence>
<dbReference type="SUPFAM" id="SSF63411">
    <property type="entry name" value="LuxS/MPP-like metallohydrolase"/>
    <property type="match status" value="2"/>
</dbReference>
<reference evidence="2 3" key="1">
    <citation type="submission" date="2019-07" db="EMBL/GenBank/DDBJ databases">
        <title>Genome sequencing of KACC 19320.</title>
        <authorList>
            <person name="Heo J."/>
            <person name="Kim S.-J."/>
            <person name="Kim J.-S."/>
            <person name="Hong S.-B."/>
            <person name="Kwon S.-W."/>
        </authorList>
    </citation>
    <scope>NUCLEOTIDE SEQUENCE [LARGE SCALE GENOMIC DNA]</scope>
    <source>
        <strain evidence="2 3">KACC 19320</strain>
    </source>
</reference>
<name>A0A514Z5T6_9LACT</name>
<dbReference type="AlphaFoldDB" id="A0A514Z5T6"/>
<dbReference type="InterPro" id="IPR007863">
    <property type="entry name" value="Peptidase_M16_C"/>
</dbReference>
<evidence type="ECO:0000313" key="3">
    <source>
        <dbReference type="Proteomes" id="UP000315128"/>
    </source>
</evidence>
<dbReference type="GO" id="GO:0046872">
    <property type="term" value="F:metal ion binding"/>
    <property type="evidence" value="ECO:0007669"/>
    <property type="project" value="InterPro"/>
</dbReference>
<dbReference type="PANTHER" id="PTHR11851">
    <property type="entry name" value="METALLOPROTEASE"/>
    <property type="match status" value="1"/>
</dbReference>
<proteinExistence type="predicted"/>
<keyword evidence="3" id="KW-1185">Reference proteome</keyword>
<dbReference type="Pfam" id="PF05193">
    <property type="entry name" value="Peptidase_M16_C"/>
    <property type="match status" value="1"/>
</dbReference>
<dbReference type="InterPro" id="IPR050361">
    <property type="entry name" value="MPP/UQCRC_Complex"/>
</dbReference>
<dbReference type="OrthoDB" id="9762085at2"/>
<evidence type="ECO:0000259" key="1">
    <source>
        <dbReference type="Pfam" id="PF05193"/>
    </source>
</evidence>
<dbReference type="Proteomes" id="UP000315128">
    <property type="component" value="Chromosome"/>
</dbReference>
<dbReference type="NCBIfam" id="NF047422">
    <property type="entry name" value="YfmF_fam"/>
    <property type="match status" value="1"/>
</dbReference>
<dbReference type="PANTHER" id="PTHR11851:SF186">
    <property type="entry name" value="INACTIVE METALLOPROTEASE YMFF-RELATED"/>
    <property type="match status" value="1"/>
</dbReference>
<dbReference type="EMBL" id="CP041356">
    <property type="protein sequence ID" value="QDK69913.1"/>
    <property type="molecule type" value="Genomic_DNA"/>
</dbReference>